<dbReference type="PANTHER" id="PTHR13767">
    <property type="entry name" value="TRNA-PSEUDOURIDINE SYNTHASE"/>
    <property type="match status" value="1"/>
</dbReference>
<evidence type="ECO:0000313" key="8">
    <source>
        <dbReference type="Proteomes" id="UP000237350"/>
    </source>
</evidence>
<dbReference type="HAMAP" id="MF_01080">
    <property type="entry name" value="TruB_bact"/>
    <property type="match status" value="1"/>
</dbReference>
<dbReference type="AlphaFoldDB" id="A0A2S4JFE5"/>
<evidence type="ECO:0000259" key="6">
    <source>
        <dbReference type="Pfam" id="PF01509"/>
    </source>
</evidence>
<dbReference type="InterPro" id="IPR002501">
    <property type="entry name" value="PsdUridine_synth_N"/>
</dbReference>
<comment type="caution">
    <text evidence="7">The sequence shown here is derived from an EMBL/GenBank/DDBJ whole genome shotgun (WGS) entry which is preliminary data.</text>
</comment>
<dbReference type="Proteomes" id="UP000237350">
    <property type="component" value="Unassembled WGS sequence"/>
</dbReference>
<feature type="domain" description="Pseudouridine synthase II N-terminal" evidence="6">
    <location>
        <begin position="24"/>
        <end position="172"/>
    </location>
</feature>
<comment type="function">
    <text evidence="5">Responsible for synthesis of pseudouridine from uracil-55 in the psi GC loop of transfer RNAs.</text>
</comment>
<dbReference type="RefSeq" id="WP_181015646.1">
    <property type="nucleotide sequence ID" value="NZ_LPWH01000126.1"/>
</dbReference>
<dbReference type="Gene3D" id="3.30.2350.10">
    <property type="entry name" value="Pseudouridine synthase"/>
    <property type="match status" value="1"/>
</dbReference>
<organism evidence="7 8">
    <name type="scientific">Alkalispirochaeta sphaeroplastigenens</name>
    <dbReference type="NCBI Taxonomy" id="1187066"/>
    <lineage>
        <taxon>Bacteria</taxon>
        <taxon>Pseudomonadati</taxon>
        <taxon>Spirochaetota</taxon>
        <taxon>Spirochaetia</taxon>
        <taxon>Spirochaetales</taxon>
        <taxon>Spirochaetaceae</taxon>
        <taxon>Alkalispirochaeta</taxon>
    </lineage>
</organism>
<dbReference type="Pfam" id="PF01509">
    <property type="entry name" value="TruB_N"/>
    <property type="match status" value="1"/>
</dbReference>
<dbReference type="GO" id="GO:1990481">
    <property type="term" value="P:mRNA pseudouridine synthesis"/>
    <property type="evidence" value="ECO:0007669"/>
    <property type="project" value="TreeGrafter"/>
</dbReference>
<proteinExistence type="inferred from homology"/>
<dbReference type="SUPFAM" id="SSF55120">
    <property type="entry name" value="Pseudouridine synthase"/>
    <property type="match status" value="1"/>
</dbReference>
<evidence type="ECO:0000256" key="3">
    <source>
        <dbReference type="ARBA" id="ARBA00022694"/>
    </source>
</evidence>
<evidence type="ECO:0000313" key="7">
    <source>
        <dbReference type="EMBL" id="POQ98236.1"/>
    </source>
</evidence>
<gene>
    <name evidence="5" type="primary">truB</name>
    <name evidence="7" type="ORF">AU468_14085</name>
</gene>
<comment type="similarity">
    <text evidence="2 5">Belongs to the pseudouridine synthase TruB family. Type 1 subfamily.</text>
</comment>
<protein>
    <recommendedName>
        <fullName evidence="5">tRNA pseudouridine synthase B</fullName>
        <ecNumber evidence="5">5.4.99.25</ecNumber>
    </recommendedName>
    <alternativeName>
        <fullName evidence="5">tRNA pseudouridine(55) synthase</fullName>
        <shortName evidence="5">Psi55 synthase</shortName>
    </alternativeName>
    <alternativeName>
        <fullName evidence="5">tRNA pseudouridylate synthase</fullName>
    </alternativeName>
    <alternativeName>
        <fullName evidence="5">tRNA-uridine isomerase</fullName>
    </alternativeName>
</protein>
<keyword evidence="4 5" id="KW-0413">Isomerase</keyword>
<dbReference type="CDD" id="cd02573">
    <property type="entry name" value="PseudoU_synth_EcTruB"/>
    <property type="match status" value="1"/>
</dbReference>
<keyword evidence="8" id="KW-1185">Reference proteome</keyword>
<dbReference type="EC" id="5.4.99.25" evidence="5"/>
<evidence type="ECO:0000256" key="5">
    <source>
        <dbReference type="HAMAP-Rule" id="MF_01080"/>
    </source>
</evidence>
<dbReference type="NCBIfam" id="TIGR00431">
    <property type="entry name" value="TruB"/>
    <property type="match status" value="1"/>
</dbReference>
<evidence type="ECO:0000256" key="2">
    <source>
        <dbReference type="ARBA" id="ARBA00005642"/>
    </source>
</evidence>
<reference evidence="8" key="1">
    <citation type="submission" date="2015-12" db="EMBL/GenBank/DDBJ databases">
        <authorList>
            <person name="Lodha T.D."/>
            <person name="Chintalapati S."/>
            <person name="Chintalapati V.R."/>
            <person name="Sravanthi T."/>
        </authorList>
    </citation>
    <scope>NUCLEOTIDE SEQUENCE [LARGE SCALE GENOMIC DNA]</scope>
    <source>
        <strain evidence="8">JC133</strain>
    </source>
</reference>
<sequence length="303" mass="32754">MTSGILLLNKPPGISSARVLGPLKRLFYPAKIGHTGTLDPFASGLLVVLAGSGTRLSKWFTALDKRYTAVVRFGEETDTLDPEGSVVAAAPLPEASRIQAVLDQFVGTIEQVPPAYSAIHIRGKRAYERARQGETMDIPSRCVTVTDLSIEPLDTSAGRYRMQVSCTSGTYIRSLARDLGRAVGSVASLESLERSAVGDFSLDNAHSPEEIQDTPNPGDLLLSLPETFRRLPGTQTLTVPEDLEGRLRTGTPLARSVMAPLTEALKGLPRQEDAVLLVSPEGNELALCEKEQGRWTYRVVFPA</sequence>
<keyword evidence="3 5" id="KW-0819">tRNA processing</keyword>
<dbReference type="InterPro" id="IPR020103">
    <property type="entry name" value="PsdUridine_synth_cat_dom_sf"/>
</dbReference>
<dbReference type="EMBL" id="LPWH01000126">
    <property type="protein sequence ID" value="POQ98236.1"/>
    <property type="molecule type" value="Genomic_DNA"/>
</dbReference>
<dbReference type="GO" id="GO:0003723">
    <property type="term" value="F:RNA binding"/>
    <property type="evidence" value="ECO:0007669"/>
    <property type="project" value="InterPro"/>
</dbReference>
<accession>A0A2S4JFE5</accession>
<dbReference type="GO" id="GO:0160148">
    <property type="term" value="F:tRNA pseudouridine(55) synthase activity"/>
    <property type="evidence" value="ECO:0007669"/>
    <property type="project" value="UniProtKB-EC"/>
</dbReference>
<comment type="catalytic activity">
    <reaction evidence="1 5">
        <text>uridine(55) in tRNA = pseudouridine(55) in tRNA</text>
        <dbReference type="Rhea" id="RHEA:42532"/>
        <dbReference type="Rhea" id="RHEA-COMP:10101"/>
        <dbReference type="Rhea" id="RHEA-COMP:10102"/>
        <dbReference type="ChEBI" id="CHEBI:65314"/>
        <dbReference type="ChEBI" id="CHEBI:65315"/>
        <dbReference type="EC" id="5.4.99.25"/>
    </reaction>
</comment>
<name>A0A2S4JFE5_9SPIO</name>
<dbReference type="PANTHER" id="PTHR13767:SF2">
    <property type="entry name" value="PSEUDOURIDYLATE SYNTHASE TRUB1"/>
    <property type="match status" value="1"/>
</dbReference>
<dbReference type="InterPro" id="IPR014780">
    <property type="entry name" value="tRNA_psdUridine_synth_TruB"/>
</dbReference>
<feature type="active site" description="Nucleophile" evidence="5">
    <location>
        <position position="39"/>
    </location>
</feature>
<evidence type="ECO:0000256" key="4">
    <source>
        <dbReference type="ARBA" id="ARBA00023235"/>
    </source>
</evidence>
<dbReference type="GO" id="GO:0031119">
    <property type="term" value="P:tRNA pseudouridine synthesis"/>
    <property type="evidence" value="ECO:0007669"/>
    <property type="project" value="UniProtKB-UniRule"/>
</dbReference>
<evidence type="ECO:0000256" key="1">
    <source>
        <dbReference type="ARBA" id="ARBA00000385"/>
    </source>
</evidence>